<dbReference type="PANTHER" id="PTHR12483:SF115">
    <property type="entry name" value="COPPER TRANSPORT PROTEIN"/>
    <property type="match status" value="1"/>
</dbReference>
<evidence type="ECO:0000313" key="5">
    <source>
        <dbReference type="EMBL" id="KAK3091763.1"/>
    </source>
</evidence>
<dbReference type="Proteomes" id="UP001186944">
    <property type="component" value="Unassembled WGS sequence"/>
</dbReference>
<keyword evidence="4" id="KW-0187">Copper transport</keyword>
<evidence type="ECO:0000256" key="2">
    <source>
        <dbReference type="ARBA" id="ARBA00022989"/>
    </source>
</evidence>
<dbReference type="InterPro" id="IPR007274">
    <property type="entry name" value="Cop_transporter"/>
</dbReference>
<keyword evidence="3 4" id="KW-0472">Membrane</keyword>
<evidence type="ECO:0000256" key="1">
    <source>
        <dbReference type="ARBA" id="ARBA00022692"/>
    </source>
</evidence>
<feature type="transmembrane region" description="Helical" evidence="4">
    <location>
        <begin position="264"/>
        <end position="284"/>
    </location>
</feature>
<name>A0AA88XUA9_PINIB</name>
<organism evidence="5 6">
    <name type="scientific">Pinctada imbricata</name>
    <name type="common">Atlantic pearl-oyster</name>
    <name type="synonym">Pinctada martensii</name>
    <dbReference type="NCBI Taxonomy" id="66713"/>
    <lineage>
        <taxon>Eukaryota</taxon>
        <taxon>Metazoa</taxon>
        <taxon>Spiralia</taxon>
        <taxon>Lophotrochozoa</taxon>
        <taxon>Mollusca</taxon>
        <taxon>Bivalvia</taxon>
        <taxon>Autobranchia</taxon>
        <taxon>Pteriomorphia</taxon>
        <taxon>Pterioida</taxon>
        <taxon>Pterioidea</taxon>
        <taxon>Pteriidae</taxon>
        <taxon>Pinctada</taxon>
    </lineage>
</organism>
<evidence type="ECO:0000256" key="3">
    <source>
        <dbReference type="ARBA" id="ARBA00023136"/>
    </source>
</evidence>
<comment type="caution">
    <text evidence="5">The sequence shown here is derived from an EMBL/GenBank/DDBJ whole genome shotgun (WGS) entry which is preliminary data.</text>
</comment>
<feature type="transmembrane region" description="Helical" evidence="4">
    <location>
        <begin position="238"/>
        <end position="258"/>
    </location>
</feature>
<keyword evidence="2 4" id="KW-1133">Transmembrane helix</keyword>
<comment type="subcellular location">
    <subcellularLocation>
        <location evidence="4">Membrane</location>
        <topology evidence="4">Multi-pass membrane protein</topology>
    </subcellularLocation>
</comment>
<dbReference type="GO" id="GO:0005375">
    <property type="term" value="F:copper ion transmembrane transporter activity"/>
    <property type="evidence" value="ECO:0007669"/>
    <property type="project" value="UniProtKB-UniRule"/>
</dbReference>
<dbReference type="EMBL" id="VSWD01000010">
    <property type="protein sequence ID" value="KAK3091763.1"/>
    <property type="molecule type" value="Genomic_DNA"/>
</dbReference>
<keyword evidence="6" id="KW-1185">Reference proteome</keyword>
<dbReference type="GO" id="GO:0016020">
    <property type="term" value="C:membrane"/>
    <property type="evidence" value="ECO:0007669"/>
    <property type="project" value="UniProtKB-SubCell"/>
</dbReference>
<accession>A0AA88XUA9</accession>
<feature type="transmembrane region" description="Helical" evidence="4">
    <location>
        <begin position="197"/>
        <end position="217"/>
    </location>
</feature>
<keyword evidence="4" id="KW-0406">Ion transport</keyword>
<sequence>MDTMKNIDHSAHMNHSEHMKVGHSKHMDHMNHTGHMGMMNHTGHMGMMNHTGHMGMMNHTGHMNMMNQTGHMNMMNHTGHMNMMNHTGHVNMMNHTGHMSMMNHTGHSMSMDDHSSHSGHMMDMFNYTDHSGHIDHSAHGGHMDMHHNHSDHVHTMHHHPGAMDHSQHTGQHPGFFTLDADVPFLFESWRLDTKTGMFFAVVLIVVLAVVFQAVKSVRQYVHRDYRLNKRTIKSREHFLQTILYLVQILSSYILMLAIMTYNLWVVIATVSGIGVGYFLCAYAFSKKRERRNCAEGTCSPSCSDGRSVLKGNPNSEQELEPLQGANNGGMCDECRETDI</sequence>
<keyword evidence="1 4" id="KW-0812">Transmembrane</keyword>
<keyword evidence="4" id="KW-0813">Transport</keyword>
<dbReference type="PANTHER" id="PTHR12483">
    <property type="entry name" value="SOLUTE CARRIER FAMILY 31 COPPER TRANSPORTERS"/>
    <property type="match status" value="1"/>
</dbReference>
<reference evidence="5" key="1">
    <citation type="submission" date="2019-08" db="EMBL/GenBank/DDBJ databases">
        <title>The improved chromosome-level genome for the pearl oyster Pinctada fucata martensii using PacBio sequencing and Hi-C.</title>
        <authorList>
            <person name="Zheng Z."/>
        </authorList>
    </citation>
    <scope>NUCLEOTIDE SEQUENCE</scope>
    <source>
        <strain evidence="5">ZZ-2019</strain>
        <tissue evidence="5">Adductor muscle</tissue>
    </source>
</reference>
<evidence type="ECO:0000313" key="6">
    <source>
        <dbReference type="Proteomes" id="UP001186944"/>
    </source>
</evidence>
<protein>
    <recommendedName>
        <fullName evidence="4">Copper transport protein</fullName>
    </recommendedName>
</protein>
<comment type="similarity">
    <text evidence="4">Belongs to the copper transporter (Ctr) (TC 1.A.56) family. SLC31A subfamily.</text>
</comment>
<evidence type="ECO:0000256" key="4">
    <source>
        <dbReference type="RuleBase" id="RU367022"/>
    </source>
</evidence>
<keyword evidence="4" id="KW-0186">Copper</keyword>
<dbReference type="Pfam" id="PF04145">
    <property type="entry name" value="Ctr"/>
    <property type="match status" value="2"/>
</dbReference>
<proteinExistence type="inferred from homology"/>
<dbReference type="AlphaFoldDB" id="A0AA88XUA9"/>
<gene>
    <name evidence="5" type="ORF">FSP39_022443</name>
</gene>